<keyword evidence="2" id="KW-0614">Plasmid</keyword>
<dbReference type="EMBL" id="CP065749">
    <property type="protein sequence ID" value="QPS84898.1"/>
    <property type="molecule type" value="Genomic_DNA"/>
</dbReference>
<dbReference type="RefSeq" id="WP_046988358.1">
    <property type="nucleotide sequence ID" value="NZ_CP065749.1"/>
</dbReference>
<dbReference type="GO" id="GO:0019867">
    <property type="term" value="C:outer membrane"/>
    <property type="evidence" value="ECO:0007669"/>
    <property type="project" value="InterPro"/>
</dbReference>
<keyword evidence="5" id="KW-1185">Reference proteome</keyword>
<reference evidence="2 5" key="2">
    <citation type="submission" date="2020-12" db="EMBL/GenBank/DDBJ databases">
        <title>FDA dAtabase for Regulatory Grade micrObial Sequences (FDA-ARGOS): Supporting development and validation of Infectious Disease Dx tests.</title>
        <authorList>
            <person name="Sproer C."/>
            <person name="Gronow S."/>
            <person name="Severitt S."/>
            <person name="Schroder I."/>
            <person name="Tallon L."/>
            <person name="Sadzewicz L."/>
            <person name="Zhao X."/>
            <person name="Boylan J."/>
            <person name="Ott S."/>
            <person name="Bowen H."/>
            <person name="Vavikolanu K."/>
            <person name="Mehta A."/>
            <person name="Aluvathingal J."/>
            <person name="Nadendla S."/>
            <person name="Lowell S."/>
            <person name="Myers T."/>
            <person name="Yan Y."/>
            <person name="Sichtig H."/>
        </authorList>
    </citation>
    <scope>NUCLEOTIDE SEQUENCE [LARGE SCALE GENOMIC DNA]</scope>
    <source>
        <strain evidence="2 5">FDAARGOS_890</strain>
        <plasmid evidence="2 5">unnamed</plasmid>
    </source>
</reference>
<evidence type="ECO:0000313" key="4">
    <source>
        <dbReference type="Proteomes" id="UP000183417"/>
    </source>
</evidence>
<name>A0A1H3MRM4_9BURK</name>
<dbReference type="InterPro" id="IPR009838">
    <property type="entry name" value="T4SS_TraL"/>
</dbReference>
<dbReference type="EMBL" id="FNPE01000008">
    <property type="protein sequence ID" value="SDY79098.1"/>
    <property type="molecule type" value="Genomic_DNA"/>
</dbReference>
<dbReference type="AlphaFoldDB" id="A0A1H3MRM4"/>
<protein>
    <submittedName>
        <fullName evidence="3">Conjugal transfer pilus assembly protein TraL</fullName>
    </submittedName>
    <submittedName>
        <fullName evidence="2">Type IV conjugative transfer system protein TraL</fullName>
    </submittedName>
</protein>
<gene>
    <name evidence="2" type="primary">traL</name>
    <name evidence="2" type="ORF">I6G47_32635</name>
    <name evidence="3" type="ORF">SAMN05421547_1088</name>
</gene>
<keyword evidence="1" id="KW-1133">Transmembrane helix</keyword>
<accession>A0A1H3MRM4</accession>
<organism evidence="3 4">
    <name type="scientific">Delftia lacustris</name>
    <dbReference type="NCBI Taxonomy" id="558537"/>
    <lineage>
        <taxon>Bacteria</taxon>
        <taxon>Pseudomonadati</taxon>
        <taxon>Pseudomonadota</taxon>
        <taxon>Betaproteobacteria</taxon>
        <taxon>Burkholderiales</taxon>
        <taxon>Comamonadaceae</taxon>
        <taxon>Delftia</taxon>
    </lineage>
</organism>
<feature type="transmembrane region" description="Helical" evidence="1">
    <location>
        <begin position="24"/>
        <end position="51"/>
    </location>
</feature>
<dbReference type="Proteomes" id="UP000183417">
    <property type="component" value="Unassembled WGS sequence"/>
</dbReference>
<dbReference type="Pfam" id="PF07178">
    <property type="entry name" value="TraL"/>
    <property type="match status" value="1"/>
</dbReference>
<evidence type="ECO:0000313" key="5">
    <source>
        <dbReference type="Proteomes" id="UP000595064"/>
    </source>
</evidence>
<evidence type="ECO:0000313" key="3">
    <source>
        <dbReference type="EMBL" id="SDY79098.1"/>
    </source>
</evidence>
<sequence length="92" mass="10866">MTPVPIPNYVDDQPQFFFWEVDEFFPSLVIFIVLYMWDQLLMGMGASLVFVKLFGRFKNNHMPGVLFHMVWWVGLMTMNKKFENGAVREAVK</sequence>
<dbReference type="GeneID" id="94689005"/>
<dbReference type="Proteomes" id="UP000595064">
    <property type="component" value="Plasmid unnamed"/>
</dbReference>
<evidence type="ECO:0000313" key="2">
    <source>
        <dbReference type="EMBL" id="QPS84898.1"/>
    </source>
</evidence>
<keyword evidence="1" id="KW-0812">Transmembrane</keyword>
<proteinExistence type="predicted"/>
<evidence type="ECO:0000256" key="1">
    <source>
        <dbReference type="SAM" id="Phobius"/>
    </source>
</evidence>
<keyword evidence="1" id="KW-0472">Membrane</keyword>
<dbReference type="KEGG" id="dla:I6G47_32635"/>
<dbReference type="NCBIfam" id="TIGR02762">
    <property type="entry name" value="TraL_TIGR"/>
    <property type="match status" value="1"/>
</dbReference>
<reference evidence="3 4" key="1">
    <citation type="submission" date="2016-10" db="EMBL/GenBank/DDBJ databases">
        <authorList>
            <person name="de Groot N.N."/>
        </authorList>
    </citation>
    <scope>NUCLEOTIDE SEQUENCE [LARGE SCALE GENOMIC DNA]</scope>
    <source>
        <strain evidence="3 4">LMG 24775</strain>
    </source>
</reference>
<geneLocation type="plasmid" evidence="2 5">
    <name>unnamed</name>
</geneLocation>